<dbReference type="InterPro" id="IPR000415">
    <property type="entry name" value="Nitroreductase-like"/>
</dbReference>
<sequence length="510" mass="56047">MHPTISSTAWEINPSRLPPLAGVEAKLRFALQYAVPAPSRHNSQPWHFIVDGDSVMLCADRTRALPIVDPFDRELIISCGAVLFNLQVALQQFGLGYSIRLFPVEADPDALAHVRVLPDGPRDASIVALFEAITRRVTTRESFLDEAVPLDVQAQLVQAAAAEGVDAVCIESTLARERLAELIAEADHIQFRDPRFRRELASWIHPSRHDDGMPAYAGGASALLDFATPLAALALRTFDLGGGLAAAHRQLVDKSPMFLCIGTGADDRDAWLATGQALERGAADRGHARPDRVLFESAARSGLASRFGGPRSRHERASATVAAQGKGAACRAFIAACDVRGGVLTCERSDFRADGDAKESWDIGSNRDADASRAKSGIRCARRRRLVRLWRACEAQFESAETISRTVGPTTLTQIKDAKPCGRIMECRHYRLVSANVSRRSPCDPPMRIPRAYRGRRHRTRLVQSQCAYRTYATQAKPRFDVPPDRRGTSIPRDHSDSIEEPSHGRSHFN</sequence>
<feature type="region of interest" description="Disordered" evidence="1">
    <location>
        <begin position="475"/>
        <end position="510"/>
    </location>
</feature>
<accession>A0A158J175</accession>
<comment type="caution">
    <text evidence="2">The sequence shown here is derived from an EMBL/GenBank/DDBJ whole genome shotgun (WGS) entry which is preliminary data.</text>
</comment>
<evidence type="ECO:0000313" key="3">
    <source>
        <dbReference type="Proteomes" id="UP000054977"/>
    </source>
</evidence>
<gene>
    <name evidence="2" type="ORF">AWB65_05711</name>
</gene>
<reference evidence="2" key="1">
    <citation type="submission" date="2016-01" db="EMBL/GenBank/DDBJ databases">
        <authorList>
            <person name="Peeters C."/>
        </authorList>
    </citation>
    <scope>NUCLEOTIDE SEQUENCE [LARGE SCALE GENOMIC DNA]</scope>
    <source>
        <strain evidence="2">LMG 22934</strain>
    </source>
</reference>
<evidence type="ECO:0000256" key="1">
    <source>
        <dbReference type="SAM" id="MobiDB-lite"/>
    </source>
</evidence>
<dbReference type="Gene3D" id="3.40.109.10">
    <property type="entry name" value="NADH Oxidase"/>
    <property type="match status" value="1"/>
</dbReference>
<feature type="compositionally biased region" description="Basic and acidic residues" evidence="1">
    <location>
        <begin position="478"/>
        <end position="504"/>
    </location>
</feature>
<dbReference type="NCBIfam" id="NF047509">
    <property type="entry name" value="Rv3131_FMN_oxido"/>
    <property type="match status" value="1"/>
</dbReference>
<protein>
    <submittedName>
        <fullName evidence="2">Nitroreductase</fullName>
    </submittedName>
</protein>
<proteinExistence type="predicted"/>
<name>A0A158J175_9BURK</name>
<evidence type="ECO:0000313" key="2">
    <source>
        <dbReference type="EMBL" id="SAL62253.1"/>
    </source>
</evidence>
<dbReference type="GO" id="GO:0016491">
    <property type="term" value="F:oxidoreductase activity"/>
    <property type="evidence" value="ECO:0007669"/>
    <property type="project" value="InterPro"/>
</dbReference>
<dbReference type="EMBL" id="FCNW02000051">
    <property type="protein sequence ID" value="SAL62253.1"/>
    <property type="molecule type" value="Genomic_DNA"/>
</dbReference>
<organism evidence="2 3">
    <name type="scientific">Caballeronia humi</name>
    <dbReference type="NCBI Taxonomy" id="326474"/>
    <lineage>
        <taxon>Bacteria</taxon>
        <taxon>Pseudomonadati</taxon>
        <taxon>Pseudomonadota</taxon>
        <taxon>Betaproteobacteria</taxon>
        <taxon>Burkholderiales</taxon>
        <taxon>Burkholderiaceae</taxon>
        <taxon>Caballeronia</taxon>
    </lineage>
</organism>
<dbReference type="SUPFAM" id="SSF55469">
    <property type="entry name" value="FMN-dependent nitroreductase-like"/>
    <property type="match status" value="2"/>
</dbReference>
<dbReference type="STRING" id="326474.AWB65_05711"/>
<keyword evidence="3" id="KW-1185">Reference proteome</keyword>
<dbReference type="Proteomes" id="UP000054977">
    <property type="component" value="Unassembled WGS sequence"/>
</dbReference>
<dbReference type="AlphaFoldDB" id="A0A158J175"/>